<dbReference type="InterPro" id="IPR039198">
    <property type="entry name" value="Srl3/Whi5"/>
</dbReference>
<evidence type="ECO:0000256" key="2">
    <source>
        <dbReference type="ARBA" id="ARBA00004496"/>
    </source>
</evidence>
<feature type="region of interest" description="Disordered" evidence="9">
    <location>
        <begin position="441"/>
        <end position="460"/>
    </location>
</feature>
<reference evidence="10 11" key="1">
    <citation type="journal article" date="2014" name="BMC Genomics">
        <title>Comparative genome sequencing reveals chemotype-specific gene clusters in the toxigenic black mold Stachybotrys.</title>
        <authorList>
            <person name="Semeiks J."/>
            <person name="Borek D."/>
            <person name="Otwinowski Z."/>
            <person name="Grishin N.V."/>
        </authorList>
    </citation>
    <scope>NUCLEOTIDE SEQUENCE [LARGE SCALE GENOMIC DNA]</scope>
    <source>
        <strain evidence="11">CBS 109288 / IBT 7711</strain>
    </source>
</reference>
<dbReference type="PANTHER" id="PTHR28246">
    <property type="entry name" value="G1-SPECIFIC TRANSCRIPTIONAL REPRESSOR WHI5-RELATED"/>
    <property type="match status" value="1"/>
</dbReference>
<accession>A0A084AR25</accession>
<evidence type="ECO:0000256" key="7">
    <source>
        <dbReference type="ARBA" id="ARBA00023163"/>
    </source>
</evidence>
<dbReference type="InterPro" id="IPR013734">
    <property type="entry name" value="TF_Nrm1/Whi5"/>
</dbReference>
<feature type="compositionally biased region" description="Polar residues" evidence="9">
    <location>
        <begin position="94"/>
        <end position="106"/>
    </location>
</feature>
<dbReference type="EMBL" id="KL648604">
    <property type="protein sequence ID" value="KEY67754.1"/>
    <property type="molecule type" value="Genomic_DNA"/>
</dbReference>
<name>A0A084AR25_STACB</name>
<dbReference type="GO" id="GO:0000082">
    <property type="term" value="P:G1/S transition of mitotic cell cycle"/>
    <property type="evidence" value="ECO:0007669"/>
    <property type="project" value="InterPro"/>
</dbReference>
<feature type="compositionally biased region" description="Basic and acidic residues" evidence="9">
    <location>
        <begin position="468"/>
        <end position="477"/>
    </location>
</feature>
<sequence>MVSAHTLPPIAHSHDTTHPRQPGHTSLLQNPLMASDRAGPAVISSSSDATSSDTTHDTVLSQERGSETTAMSSSSQPALADAHSPGPEADVASVSDSQSGDSQLHQLSALAATRRRLSTADNGTNGARKRMADGEVKPVPDAGMSPARGHSRNTSTVSVASTTGSNIGDLTAQLRTRLSYAMVKVNNGWHGHTVDELESLASQAASPTSSTSTAHRRHGSSASPRVPLQVHFAADTYRTKSNSPPQRSINHNRPTLAPPAPIQPSTSTVSNSNPRRNSNPRMTPTLRNAYSASASPHTPAQQPRLNLIQARSQGVEGMLYSPHQNVREQDAIETLLFMSSPSGSANLKHTFSPAGSPAPQSLPPRTTTGRHALPSGPRKTLPNARPTLAPKKPGMDRSPGMQPPGSPMNLDSPQQPYATPNRGTPRRRTIGSASHIRGTSLSISNGLTMGNGTPRRTLRDEDIERMLDRATAERSDSSDDEEIPLRPNRGVAGAMEA</sequence>
<evidence type="ECO:0000256" key="5">
    <source>
        <dbReference type="ARBA" id="ARBA00022491"/>
    </source>
</evidence>
<dbReference type="HOGENOM" id="CLU_026594_1_0_1"/>
<evidence type="ECO:0000313" key="10">
    <source>
        <dbReference type="EMBL" id="KEY67754.1"/>
    </source>
</evidence>
<comment type="subcellular location">
    <subcellularLocation>
        <location evidence="2">Cytoplasm</location>
    </subcellularLocation>
    <subcellularLocation>
        <location evidence="1">Nucleus</location>
    </subcellularLocation>
</comment>
<dbReference type="GO" id="GO:0003712">
    <property type="term" value="F:transcription coregulator activity"/>
    <property type="evidence" value="ECO:0007669"/>
    <property type="project" value="TreeGrafter"/>
</dbReference>
<evidence type="ECO:0000256" key="3">
    <source>
        <dbReference type="ARBA" id="ARBA00006922"/>
    </source>
</evidence>
<evidence type="ECO:0000256" key="4">
    <source>
        <dbReference type="ARBA" id="ARBA00022490"/>
    </source>
</evidence>
<feature type="compositionally biased region" description="Polar residues" evidence="9">
    <location>
        <begin position="59"/>
        <end position="77"/>
    </location>
</feature>
<feature type="compositionally biased region" description="Polar residues" evidence="9">
    <location>
        <begin position="409"/>
        <end position="422"/>
    </location>
</feature>
<gene>
    <name evidence="10" type="ORF">S7711_04074</name>
</gene>
<dbReference type="Pfam" id="PF08528">
    <property type="entry name" value="Whi5"/>
    <property type="match status" value="1"/>
</dbReference>
<dbReference type="AlphaFoldDB" id="A0A084AR25"/>
<dbReference type="OrthoDB" id="2359117at2759"/>
<keyword evidence="6" id="KW-0805">Transcription regulation</keyword>
<feature type="region of interest" description="Disordered" evidence="9">
    <location>
        <begin position="468"/>
        <end position="497"/>
    </location>
</feature>
<keyword evidence="5" id="KW-0678">Repressor</keyword>
<evidence type="ECO:0000256" key="8">
    <source>
        <dbReference type="ARBA" id="ARBA00023242"/>
    </source>
</evidence>
<dbReference type="GO" id="GO:0033309">
    <property type="term" value="C:SBF transcription complex"/>
    <property type="evidence" value="ECO:0007669"/>
    <property type="project" value="TreeGrafter"/>
</dbReference>
<evidence type="ECO:0000313" key="11">
    <source>
        <dbReference type="Proteomes" id="UP000028045"/>
    </source>
</evidence>
<evidence type="ECO:0000256" key="6">
    <source>
        <dbReference type="ARBA" id="ARBA00023015"/>
    </source>
</evidence>
<keyword evidence="4" id="KW-0963">Cytoplasm</keyword>
<feature type="compositionally biased region" description="Low complexity" evidence="9">
    <location>
        <begin position="44"/>
        <end position="53"/>
    </location>
</feature>
<evidence type="ECO:0000256" key="1">
    <source>
        <dbReference type="ARBA" id="ARBA00004123"/>
    </source>
</evidence>
<keyword evidence="11" id="KW-1185">Reference proteome</keyword>
<dbReference type="GO" id="GO:0005737">
    <property type="term" value="C:cytoplasm"/>
    <property type="evidence" value="ECO:0007669"/>
    <property type="project" value="UniProtKB-SubCell"/>
</dbReference>
<organism evidence="10 11">
    <name type="scientific">Stachybotrys chartarum (strain CBS 109288 / IBT 7711)</name>
    <name type="common">Toxic black mold</name>
    <name type="synonym">Stilbospora chartarum</name>
    <dbReference type="NCBI Taxonomy" id="1280523"/>
    <lineage>
        <taxon>Eukaryota</taxon>
        <taxon>Fungi</taxon>
        <taxon>Dikarya</taxon>
        <taxon>Ascomycota</taxon>
        <taxon>Pezizomycotina</taxon>
        <taxon>Sordariomycetes</taxon>
        <taxon>Hypocreomycetidae</taxon>
        <taxon>Hypocreales</taxon>
        <taxon>Stachybotryaceae</taxon>
        <taxon>Stachybotrys</taxon>
    </lineage>
</organism>
<keyword evidence="7" id="KW-0804">Transcription</keyword>
<proteinExistence type="inferred from homology"/>
<evidence type="ECO:0000256" key="9">
    <source>
        <dbReference type="SAM" id="MobiDB-lite"/>
    </source>
</evidence>
<keyword evidence="8" id="KW-0539">Nucleus</keyword>
<feature type="region of interest" description="Disordered" evidence="9">
    <location>
        <begin position="346"/>
        <end position="429"/>
    </location>
</feature>
<comment type="similarity">
    <text evidence="3">Belongs to the WHI5/NRM1 family.</text>
</comment>
<feature type="region of interest" description="Disordered" evidence="9">
    <location>
        <begin position="1"/>
        <end position="160"/>
    </location>
</feature>
<protein>
    <submittedName>
        <fullName evidence="10">Uncharacterized protein</fullName>
    </submittedName>
</protein>
<feature type="compositionally biased region" description="Low complexity" evidence="9">
    <location>
        <begin position="200"/>
        <end position="213"/>
    </location>
</feature>
<feature type="region of interest" description="Disordered" evidence="9">
    <location>
        <begin position="200"/>
        <end position="303"/>
    </location>
</feature>
<feature type="compositionally biased region" description="Polar residues" evidence="9">
    <location>
        <begin position="239"/>
        <end position="253"/>
    </location>
</feature>
<dbReference type="PANTHER" id="PTHR28246:SF1">
    <property type="entry name" value="G1-SPECIFIC TRANSCRIPTIONAL REPRESSOR WHI5-RELATED"/>
    <property type="match status" value="1"/>
</dbReference>
<dbReference type="Proteomes" id="UP000028045">
    <property type="component" value="Unassembled WGS sequence"/>
</dbReference>
<feature type="compositionally biased region" description="Low complexity" evidence="9">
    <location>
        <begin position="264"/>
        <end position="285"/>
    </location>
</feature>
<feature type="compositionally biased region" description="Polar residues" evidence="9">
    <location>
        <begin position="286"/>
        <end position="303"/>
    </location>
</feature>
<feature type="compositionally biased region" description="Polar residues" evidence="9">
    <location>
        <begin position="441"/>
        <end position="451"/>
    </location>
</feature>